<dbReference type="SUPFAM" id="SSF55681">
    <property type="entry name" value="Class II aaRS and biotin synthetases"/>
    <property type="match status" value="1"/>
</dbReference>
<evidence type="ECO:0000256" key="18">
    <source>
        <dbReference type="ARBA" id="ARBA00076053"/>
    </source>
</evidence>
<dbReference type="GO" id="GO:0004827">
    <property type="term" value="F:proline-tRNA ligase activity"/>
    <property type="evidence" value="ECO:0000318"/>
    <property type="project" value="GO_Central"/>
</dbReference>
<evidence type="ECO:0000259" key="20">
    <source>
        <dbReference type="PROSITE" id="PS50405"/>
    </source>
</evidence>
<dbReference type="PROSITE" id="PS00762">
    <property type="entry name" value="WHEP_TRS_1"/>
    <property type="match status" value="1"/>
</dbReference>
<dbReference type="GO" id="GO:0005737">
    <property type="term" value="C:cytoplasm"/>
    <property type="evidence" value="ECO:0000318"/>
    <property type="project" value="GO_Central"/>
</dbReference>
<dbReference type="InterPro" id="IPR020059">
    <property type="entry name" value="Glu/Gln-tRNA-synth_Ib_codon-bd"/>
</dbReference>
<dbReference type="PROSITE" id="PS00178">
    <property type="entry name" value="AA_TRNA_LIGASE_I"/>
    <property type="match status" value="1"/>
</dbReference>
<dbReference type="eggNOG" id="KOG1147">
    <property type="taxonomic scope" value="Eukaryota"/>
</dbReference>
<dbReference type="InterPro" id="IPR004046">
    <property type="entry name" value="GST_C"/>
</dbReference>
<dbReference type="PANTHER" id="PTHR43382">
    <property type="entry name" value="PROLYL-TRNA SYNTHETASE"/>
    <property type="match status" value="1"/>
</dbReference>
<sequence length="1566" mass="175901">MAVVLSVSKTSAPVGTLLLTEYVRPVLPVNLIWEKDFSLKINNDLVLTCPSSCNRYFARCSGSLNLYGSSLLERTEVDHWISFASGLKGSDEDLSKIEKALFMATFLVGENITAADLVLWGSLFVSGQCHLRNQDSNQYVNIKRWYKLIESQELVKKVVKNLPEDVKVTSRTSPNHGSSTSTRKEEGKFVDLPGAEEGKVVVRFPPEASGYLHIGHAKAALLNQYYQQLFKGTLIMRFDDTNPAKENAEFEKVILEDLEMLQIKYDKLTHTSDHFDLIERYCEQMLKEGKAYIDDTDPETMKQERDQKLESKNRVNSVDTNFALWKEMKNGTDIGLKCCVRAKIDMQSVNGCMRDPTMYRCKPEPHVRTGYKYKVYPTYDFACPIVDSIEGVTHALRTTEYHDRDDQYYWFIEALNLRKPYIWEYARLSMINTVLSKRKLTWFVQNGHVDGWDDPRFPTVRGVLRHGMTVEGLKQFIIAQGSSRSVVQMEWDKIWSFNKKIIDPIAPRYTALERNTAKVHVRGVKETCVTAALHPKNPDVGSKEVWMSDEVLIDLADVESLRVGENATFINWGNLRIVSINKGKDSVSVEAEPNLDDKDYKKTPKLTWISNTEKARPIPCVSVFFDHIISKPVLAKDEDFKQYINTNTRTEVLMLGDPELIKVKKGDIIQLQRRGFFICDSPYEPISTHSCREAPIILFSIPDGSKPVEPAKTTTVASSKKASVNSEISKPKEVEKAAVQIKEVDVKSLHEQVKTQGEKVRDLKANKADKTQIDTSVKELLALKSKFKLATGMEWKAESAIPSQVEKQDKDSTLNVDKLDAAIKACGDKVRDLKAKKADKGEIDAAVKELLSLKASFKSSFGVEWGPNVASSLAPANAPISTPTSTNQDSLSIQIKECGDKVRDLKAKKAEKAEIDSAVKALLTLKSSYKALTGVEWNPNLVPAPANKLTPTPVATSGTSDSLSVQITECGNKVRDLKANKAAKGEIDTAVKELLSLKATYKATTGLEWKPTTTTENKLAVDAAVKKEAPVKKMEKEKKQEPKSKEMKTEAKNSEETSSGLKKQTRLGLEAKKDENLAEWYSQVITKAEMIEYYDVSGCYILRPWAYAIWESIKDFFDAEIKKLGVQNCYFPMFVSHHALEKEKTHIADFAPEVAWVTKSGNSDLAEPIAIRPTSETVMYPAYAKWIQSHRDLPLKLNQWNNVVRWEFKHPQPFLRTREFLWQEGHTAFATAKEAEEEVFQILELYSQVYTDLMAIPVIKGRKTEKEKFAGGDFTTTVEAFIAASGRGIQGATSHHLGQNFSKMFEIVIEDPETKEKKHIYQNSWGLTTRTIGVMVMVHSDDKGLVLPPNVASIQVVIVPCGINVNVSEEEKNNLMTACQEYEKVLSAAGIRVKGDYRDNYSPGWKFNHWELKGVPLRVEIGPRDVKQGEYVAVRRDTSEKLTKSMASAAGDIKHLLDTIQKALLDKATQELESHTVVVENFGDFISQLDKKNIILSPFCGEGSCEEKIKKESTRDDGADPGAPAMGAKSLCIPFKQPAELKVDAKCVYPGCSNKPKYYCLFGRSY</sequence>
<feature type="domain" description="Aminoacyl-transfer RNA synthetases class-II family profile" evidence="21">
    <location>
        <begin position="1109"/>
        <end position="1348"/>
    </location>
</feature>
<dbReference type="CDD" id="cd00862">
    <property type="entry name" value="ProRS_anticodon_zinc"/>
    <property type="match status" value="1"/>
</dbReference>
<dbReference type="PROSITE" id="PS51185">
    <property type="entry name" value="WHEP_TRS_2"/>
    <property type="match status" value="4"/>
</dbReference>
<dbReference type="EC" id="6.1.1.15" evidence="2"/>
<dbReference type="InterPro" id="IPR017449">
    <property type="entry name" value="Pro-tRNA_synth_II"/>
</dbReference>
<dbReference type="InterPro" id="IPR033721">
    <property type="entry name" value="ProRS_core_arch_euk"/>
</dbReference>
<evidence type="ECO:0000256" key="17">
    <source>
        <dbReference type="ARBA" id="ARBA00067786"/>
    </source>
</evidence>
<evidence type="ECO:0000256" key="7">
    <source>
        <dbReference type="ARBA" id="ARBA00022741"/>
    </source>
</evidence>
<dbReference type="CDD" id="cd00936">
    <property type="entry name" value="WEPRS_RNA"/>
    <property type="match status" value="4"/>
</dbReference>
<dbReference type="InterPro" id="IPR020058">
    <property type="entry name" value="Glu/Gln-tRNA-synth_Ib_cat-dom"/>
</dbReference>
<dbReference type="Gene3D" id="1.20.1050.130">
    <property type="match status" value="1"/>
</dbReference>
<keyword evidence="12" id="KW-0030">Aminoacyl-tRNA synthetase</keyword>
<reference evidence="23 24" key="1">
    <citation type="journal article" date="2011" name="Science">
        <title>The ecoresponsive genome of Daphnia pulex.</title>
        <authorList>
            <person name="Colbourne J.K."/>
            <person name="Pfrender M.E."/>
            <person name="Gilbert D."/>
            <person name="Thomas W.K."/>
            <person name="Tucker A."/>
            <person name="Oakley T.H."/>
            <person name="Tokishita S."/>
            <person name="Aerts A."/>
            <person name="Arnold G.J."/>
            <person name="Basu M.K."/>
            <person name="Bauer D.J."/>
            <person name="Caceres C.E."/>
            <person name="Carmel L."/>
            <person name="Casola C."/>
            <person name="Choi J.H."/>
            <person name="Detter J.C."/>
            <person name="Dong Q."/>
            <person name="Dusheyko S."/>
            <person name="Eads B.D."/>
            <person name="Frohlich T."/>
            <person name="Geiler-Samerotte K.A."/>
            <person name="Gerlach D."/>
            <person name="Hatcher P."/>
            <person name="Jogdeo S."/>
            <person name="Krijgsveld J."/>
            <person name="Kriventseva E.V."/>
            <person name="Kultz D."/>
            <person name="Laforsch C."/>
            <person name="Lindquist E."/>
            <person name="Lopez J."/>
            <person name="Manak J.R."/>
            <person name="Muller J."/>
            <person name="Pangilinan J."/>
            <person name="Patwardhan R.P."/>
            <person name="Pitluck S."/>
            <person name="Pritham E.J."/>
            <person name="Rechtsteiner A."/>
            <person name="Rho M."/>
            <person name="Rogozin I.B."/>
            <person name="Sakarya O."/>
            <person name="Salamov A."/>
            <person name="Schaack S."/>
            <person name="Shapiro H."/>
            <person name="Shiga Y."/>
            <person name="Skalitzky C."/>
            <person name="Smith Z."/>
            <person name="Souvorov A."/>
            <person name="Sung W."/>
            <person name="Tang Z."/>
            <person name="Tsuchiya D."/>
            <person name="Tu H."/>
            <person name="Vos H."/>
            <person name="Wang M."/>
            <person name="Wolf Y.I."/>
            <person name="Yamagata H."/>
            <person name="Yamada T."/>
            <person name="Ye Y."/>
            <person name="Shaw J.R."/>
            <person name="Andrews J."/>
            <person name="Crease T.J."/>
            <person name="Tang H."/>
            <person name="Lucas S.M."/>
            <person name="Robertson H.M."/>
            <person name="Bork P."/>
            <person name="Koonin E.V."/>
            <person name="Zdobnov E.M."/>
            <person name="Grigoriev I.V."/>
            <person name="Lynch M."/>
            <person name="Boore J.L."/>
        </authorList>
    </citation>
    <scope>NUCLEOTIDE SEQUENCE [LARGE SCALE GENOMIC DNA]</scope>
</reference>
<protein>
    <recommendedName>
        <fullName evidence="17">Bifunctional glutamate/proline--tRNA ligase</fullName>
        <ecNumber evidence="2">6.1.1.15</ecNumber>
        <ecNumber evidence="3">6.1.1.17</ecNumber>
    </recommendedName>
    <alternativeName>
        <fullName evidence="18">Bifunctional aminoacyl-tRNA synthetase</fullName>
    </alternativeName>
</protein>
<dbReference type="OrthoDB" id="1350766at2759"/>
<dbReference type="KEGG" id="dpx:DAPPUDRAFT_227683"/>
<keyword evidence="11" id="KW-0648">Protein biosynthesis</keyword>
<dbReference type="SUPFAM" id="SSF52374">
    <property type="entry name" value="Nucleotidylyl transferase"/>
    <property type="match status" value="1"/>
</dbReference>
<feature type="domain" description="WHEP-TRS" evidence="22">
    <location>
        <begin position="887"/>
        <end position="943"/>
    </location>
</feature>
<evidence type="ECO:0000256" key="4">
    <source>
        <dbReference type="ARBA" id="ARBA00022553"/>
    </source>
</evidence>
<evidence type="ECO:0000256" key="5">
    <source>
        <dbReference type="ARBA" id="ARBA00022598"/>
    </source>
</evidence>
<keyword evidence="5" id="KW-0436">Ligase</keyword>
<dbReference type="InterPro" id="IPR014729">
    <property type="entry name" value="Rossmann-like_a/b/a_fold"/>
</dbReference>
<evidence type="ECO:0000256" key="13">
    <source>
        <dbReference type="ARBA" id="ARBA00023268"/>
    </source>
</evidence>
<evidence type="ECO:0000313" key="23">
    <source>
        <dbReference type="EMBL" id="EFX72016.1"/>
    </source>
</evidence>
<comment type="similarity">
    <text evidence="1">In the C-terminal section; belongs to the class-II aminoacyl-tRNA synthetase family.</text>
</comment>
<comment type="catalytic activity">
    <reaction evidence="15">
        <text>tRNA(Pro) + L-proline + ATP = L-prolyl-tRNA(Pro) + AMP + diphosphate</text>
        <dbReference type="Rhea" id="RHEA:14305"/>
        <dbReference type="Rhea" id="RHEA-COMP:9700"/>
        <dbReference type="Rhea" id="RHEA-COMP:9702"/>
        <dbReference type="ChEBI" id="CHEBI:30616"/>
        <dbReference type="ChEBI" id="CHEBI:33019"/>
        <dbReference type="ChEBI" id="CHEBI:60039"/>
        <dbReference type="ChEBI" id="CHEBI:78442"/>
        <dbReference type="ChEBI" id="CHEBI:78532"/>
        <dbReference type="ChEBI" id="CHEBI:456215"/>
        <dbReference type="EC" id="6.1.1.15"/>
    </reaction>
    <physiologicalReaction direction="left-to-right" evidence="15">
        <dbReference type="Rhea" id="RHEA:14306"/>
    </physiologicalReaction>
</comment>
<dbReference type="SMART" id="SM00991">
    <property type="entry name" value="WHEP-TRS"/>
    <property type="match status" value="4"/>
</dbReference>
<dbReference type="NCBIfam" id="TIGR00408">
    <property type="entry name" value="proS_fam_I"/>
    <property type="match status" value="1"/>
</dbReference>
<dbReference type="EC" id="6.1.1.17" evidence="3"/>
<dbReference type="InParanoid" id="E9H862"/>
<dbReference type="SUPFAM" id="SSF50715">
    <property type="entry name" value="Ribosomal protein L25-like"/>
    <property type="match status" value="1"/>
</dbReference>
<dbReference type="GO" id="GO:0017101">
    <property type="term" value="C:aminoacyl-tRNA synthetase multienzyme complex"/>
    <property type="evidence" value="ECO:0000318"/>
    <property type="project" value="GO_Central"/>
</dbReference>
<dbReference type="FunCoup" id="E9H862">
    <property type="interactions" value="1345"/>
</dbReference>
<dbReference type="InterPro" id="IPR002314">
    <property type="entry name" value="aa-tRNA-synt_IIb"/>
</dbReference>
<accession>E9H862</accession>
<dbReference type="GO" id="GO:0006433">
    <property type="term" value="P:prolyl-tRNA aminoacylation"/>
    <property type="evidence" value="ECO:0000318"/>
    <property type="project" value="GO_Central"/>
</dbReference>
<dbReference type="FunFam" id="3.30.930.10:FF:000007">
    <property type="entry name" value="Bifunctional glutamate/proline--tRNA ligase"/>
    <property type="match status" value="1"/>
</dbReference>
<feature type="domain" description="WHEP-TRS" evidence="22">
    <location>
        <begin position="815"/>
        <end position="871"/>
    </location>
</feature>
<dbReference type="Pfam" id="PF00458">
    <property type="entry name" value="WHEP-TRS"/>
    <property type="match status" value="4"/>
</dbReference>
<dbReference type="SUPFAM" id="SSF64586">
    <property type="entry name" value="C-terminal domain of ProRS"/>
    <property type="match status" value="1"/>
</dbReference>
<dbReference type="EMBL" id="GL732603">
    <property type="protein sequence ID" value="EFX72016.1"/>
    <property type="molecule type" value="Genomic_DNA"/>
</dbReference>
<dbReference type="InterPro" id="IPR006195">
    <property type="entry name" value="aa-tRNA-synth_II"/>
</dbReference>
<dbReference type="InterPro" id="IPR010987">
    <property type="entry name" value="Glutathione-S-Trfase_C-like"/>
</dbReference>
<dbReference type="HOGENOM" id="CLU_001882_0_2_1"/>
<dbReference type="PROSITE" id="PS50862">
    <property type="entry name" value="AA_TRNA_LIGASE_II"/>
    <property type="match status" value="1"/>
</dbReference>
<dbReference type="FunFam" id="1.10.287.10:FF:000006">
    <property type="entry name" value="Bifunctional glutamate/proline--tRNA ligase"/>
    <property type="match status" value="4"/>
</dbReference>
<dbReference type="PANTHER" id="PTHR43382:SF2">
    <property type="entry name" value="BIFUNCTIONAL GLUTAMATE_PROLINE--TRNA LIGASE"/>
    <property type="match status" value="1"/>
</dbReference>
<gene>
    <name evidence="23" type="ORF">DAPPUDRAFT_227683</name>
</gene>
<keyword evidence="10" id="KW-0694">RNA-binding</keyword>
<dbReference type="FunFam" id="3.30.110.30:FF:000001">
    <property type="entry name" value="Bifunctional glutamate/proline--tRNA ligase"/>
    <property type="match status" value="1"/>
</dbReference>
<evidence type="ECO:0000256" key="11">
    <source>
        <dbReference type="ARBA" id="ARBA00022917"/>
    </source>
</evidence>
<dbReference type="Gene3D" id="3.30.930.10">
    <property type="entry name" value="Bira Bifunctional Protein, Domain 2"/>
    <property type="match status" value="1"/>
</dbReference>
<keyword evidence="9" id="KW-0067">ATP-binding</keyword>
<dbReference type="InterPro" id="IPR000924">
    <property type="entry name" value="Glu/Gln-tRNA-synth"/>
</dbReference>
<dbReference type="GO" id="GO:0004818">
    <property type="term" value="F:glutamate-tRNA ligase activity"/>
    <property type="evidence" value="ECO:0007669"/>
    <property type="project" value="UniProtKB-EC"/>
</dbReference>
<evidence type="ECO:0000313" key="24">
    <source>
        <dbReference type="Proteomes" id="UP000000305"/>
    </source>
</evidence>
<evidence type="ECO:0000256" key="19">
    <source>
        <dbReference type="SAM" id="MobiDB-lite"/>
    </source>
</evidence>
<dbReference type="InterPro" id="IPR009068">
    <property type="entry name" value="uS15_NS1_RNA-bd_sf"/>
</dbReference>
<dbReference type="Gene3D" id="1.10.287.10">
    <property type="entry name" value="S15/NS1, RNA-binding"/>
    <property type="match status" value="4"/>
</dbReference>
<dbReference type="Gene3D" id="3.40.50.620">
    <property type="entry name" value="HUPs"/>
    <property type="match status" value="1"/>
</dbReference>
<dbReference type="Pfam" id="PF09180">
    <property type="entry name" value="ProRS-C_1"/>
    <property type="match status" value="1"/>
</dbReference>
<dbReference type="InterPro" id="IPR036621">
    <property type="entry name" value="Anticodon-bd_dom_sf"/>
</dbReference>
<dbReference type="Proteomes" id="UP000000305">
    <property type="component" value="Unassembled WGS sequence"/>
</dbReference>
<feature type="region of interest" description="Disordered" evidence="19">
    <location>
        <begin position="167"/>
        <end position="189"/>
    </location>
</feature>
<keyword evidence="13" id="KW-0511">Multifunctional enzyme</keyword>
<dbReference type="Gene3D" id="3.30.110.30">
    <property type="entry name" value="C-terminal domain of ProRS"/>
    <property type="match status" value="1"/>
</dbReference>
<evidence type="ECO:0000256" key="8">
    <source>
        <dbReference type="ARBA" id="ARBA00022833"/>
    </source>
</evidence>
<evidence type="ECO:0000256" key="2">
    <source>
        <dbReference type="ARBA" id="ARBA00012831"/>
    </source>
</evidence>
<evidence type="ECO:0000256" key="9">
    <source>
        <dbReference type="ARBA" id="ARBA00022840"/>
    </source>
</evidence>
<dbReference type="InterPro" id="IPR016061">
    <property type="entry name" value="Pro-tRNA_ligase_II_C"/>
</dbReference>
<dbReference type="Pfam" id="PF03950">
    <property type="entry name" value="tRNA-synt_1c_C"/>
    <property type="match status" value="1"/>
</dbReference>
<feature type="compositionally biased region" description="Basic and acidic residues" evidence="19">
    <location>
        <begin position="1030"/>
        <end position="1055"/>
    </location>
</feature>
<dbReference type="SUPFAM" id="SSF52954">
    <property type="entry name" value="Class II aaRS ABD-related"/>
    <property type="match status" value="1"/>
</dbReference>
<dbReference type="SUPFAM" id="SSF47060">
    <property type="entry name" value="S15/NS1 RNA-binding domain"/>
    <property type="match status" value="4"/>
</dbReference>
<dbReference type="InterPro" id="IPR004526">
    <property type="entry name" value="Glu-tRNA-synth_arc/euk"/>
</dbReference>
<dbReference type="SMART" id="SM00946">
    <property type="entry name" value="ProRS-C_1"/>
    <property type="match status" value="1"/>
</dbReference>
<dbReference type="GO" id="GO:0003723">
    <property type="term" value="F:RNA binding"/>
    <property type="evidence" value="ECO:0007669"/>
    <property type="project" value="UniProtKB-KW"/>
</dbReference>
<dbReference type="GO" id="GO:0006424">
    <property type="term" value="P:glutamyl-tRNA aminoacylation"/>
    <property type="evidence" value="ECO:0007669"/>
    <property type="project" value="InterPro"/>
</dbReference>
<keyword evidence="7" id="KW-0547">Nucleotide-binding</keyword>
<dbReference type="PhylomeDB" id="E9H862"/>
<dbReference type="Pfam" id="PF03129">
    <property type="entry name" value="HGTP_anticodon"/>
    <property type="match status" value="1"/>
</dbReference>
<dbReference type="GO" id="GO:0005524">
    <property type="term" value="F:ATP binding"/>
    <property type="evidence" value="ECO:0007669"/>
    <property type="project" value="UniProtKB-KW"/>
</dbReference>
<feature type="region of interest" description="Disordered" evidence="19">
    <location>
        <begin position="1030"/>
        <end position="1066"/>
    </location>
</feature>
<dbReference type="NCBIfam" id="TIGR00463">
    <property type="entry name" value="gltX_arch"/>
    <property type="match status" value="1"/>
</dbReference>
<dbReference type="InterPro" id="IPR036282">
    <property type="entry name" value="Glutathione-S-Trfase_C_sf"/>
</dbReference>
<evidence type="ECO:0000256" key="14">
    <source>
        <dbReference type="ARBA" id="ARBA00047366"/>
    </source>
</evidence>
<dbReference type="Pfam" id="PF20974">
    <property type="entry name" value="tRNA-synt_1c_C2"/>
    <property type="match status" value="1"/>
</dbReference>
<dbReference type="Gene3D" id="3.40.50.800">
    <property type="entry name" value="Anticodon-binding domain"/>
    <property type="match status" value="1"/>
</dbReference>
<dbReference type="InterPro" id="IPR000738">
    <property type="entry name" value="WHEP-TRS_dom"/>
</dbReference>
<evidence type="ECO:0000256" key="16">
    <source>
        <dbReference type="ARBA" id="ARBA00061295"/>
    </source>
</evidence>
<dbReference type="OMA" id="NVTFINW"/>
<dbReference type="Pfam" id="PF00749">
    <property type="entry name" value="tRNA-synt_1c"/>
    <property type="match status" value="1"/>
</dbReference>
<dbReference type="InterPro" id="IPR020056">
    <property type="entry name" value="Rbsml_bL25/Gln-tRNA_synth_N"/>
</dbReference>
<dbReference type="Pfam" id="PF00043">
    <property type="entry name" value="GST_C"/>
    <property type="match status" value="1"/>
</dbReference>
<dbReference type="CDD" id="cd00807">
    <property type="entry name" value="GlnRS_core"/>
    <property type="match status" value="1"/>
</dbReference>
<proteinExistence type="inferred from homology"/>
<evidence type="ECO:0000256" key="10">
    <source>
        <dbReference type="ARBA" id="ARBA00022884"/>
    </source>
</evidence>
<organism evidence="23 24">
    <name type="scientific">Daphnia pulex</name>
    <name type="common">Water flea</name>
    <dbReference type="NCBI Taxonomy" id="6669"/>
    <lineage>
        <taxon>Eukaryota</taxon>
        <taxon>Metazoa</taxon>
        <taxon>Ecdysozoa</taxon>
        <taxon>Arthropoda</taxon>
        <taxon>Crustacea</taxon>
        <taxon>Branchiopoda</taxon>
        <taxon>Diplostraca</taxon>
        <taxon>Cladocera</taxon>
        <taxon>Anomopoda</taxon>
        <taxon>Daphniidae</taxon>
        <taxon>Daphnia</taxon>
    </lineage>
</organism>
<dbReference type="InterPro" id="IPR004499">
    <property type="entry name" value="Pro-tRNA-ligase_IIa_arc-type"/>
</dbReference>
<keyword evidence="24" id="KW-1185">Reference proteome</keyword>
<dbReference type="CDD" id="cd00778">
    <property type="entry name" value="ProRS_core_arch_euk"/>
    <property type="match status" value="1"/>
</dbReference>
<dbReference type="PRINTS" id="PR00987">
    <property type="entry name" value="TRNASYNTHGLU"/>
</dbReference>
<comment type="similarity">
    <text evidence="16">In the N-terminal section; belongs to the class-I aminoacyl-tRNA synthetase family. Glutamate--tRNA ligase type 2 subfamily.</text>
</comment>
<dbReference type="InterPro" id="IPR045864">
    <property type="entry name" value="aa-tRNA-synth_II/BPL/LPL"/>
</dbReference>
<name>E9H862_DAPPU</name>
<keyword evidence="6" id="KW-0479">Metal-binding</keyword>
<dbReference type="FunFam" id="3.40.50.620:FF:000070">
    <property type="entry name" value="Bifunctional glutamate/proline--tRNA ligase"/>
    <property type="match status" value="1"/>
</dbReference>
<dbReference type="STRING" id="6669.E9H862"/>
<dbReference type="HAMAP" id="MF_02076">
    <property type="entry name" value="Glu_tRNA_synth_type2"/>
    <property type="match status" value="1"/>
</dbReference>
<feature type="domain" description="WHEP-TRS" evidence="22">
    <location>
        <begin position="745"/>
        <end position="801"/>
    </location>
</feature>
<evidence type="ECO:0000256" key="12">
    <source>
        <dbReference type="ARBA" id="ARBA00023146"/>
    </source>
</evidence>
<dbReference type="PROSITE" id="PS50405">
    <property type="entry name" value="GST_CTER"/>
    <property type="match status" value="1"/>
</dbReference>
<feature type="domain" description="GST C-terminal" evidence="20">
    <location>
        <begin position="20"/>
        <end position="169"/>
    </location>
</feature>
<dbReference type="InterPro" id="IPR001412">
    <property type="entry name" value="aa-tRNA-synth_I_CS"/>
</dbReference>
<dbReference type="Gene3D" id="2.40.240.10">
    <property type="entry name" value="Ribosomal Protein L25, Chain P"/>
    <property type="match status" value="2"/>
</dbReference>
<evidence type="ECO:0000256" key="3">
    <source>
        <dbReference type="ARBA" id="ARBA00012835"/>
    </source>
</evidence>
<evidence type="ECO:0000259" key="21">
    <source>
        <dbReference type="PROSITE" id="PS50862"/>
    </source>
</evidence>
<dbReference type="GO" id="GO:0046872">
    <property type="term" value="F:metal ion binding"/>
    <property type="evidence" value="ECO:0007669"/>
    <property type="project" value="UniProtKB-KW"/>
</dbReference>
<evidence type="ECO:0000256" key="1">
    <source>
        <dbReference type="ARBA" id="ARBA00009968"/>
    </source>
</evidence>
<comment type="catalytic activity">
    <reaction evidence="14">
        <text>tRNA(Glu) + L-glutamate + ATP = L-glutamyl-tRNA(Glu) + AMP + diphosphate</text>
        <dbReference type="Rhea" id="RHEA:23540"/>
        <dbReference type="Rhea" id="RHEA-COMP:9663"/>
        <dbReference type="Rhea" id="RHEA-COMP:9680"/>
        <dbReference type="ChEBI" id="CHEBI:29985"/>
        <dbReference type="ChEBI" id="CHEBI:30616"/>
        <dbReference type="ChEBI" id="CHEBI:33019"/>
        <dbReference type="ChEBI" id="CHEBI:78442"/>
        <dbReference type="ChEBI" id="CHEBI:78520"/>
        <dbReference type="ChEBI" id="CHEBI:456215"/>
        <dbReference type="EC" id="6.1.1.17"/>
    </reaction>
    <physiologicalReaction direction="left-to-right" evidence="14">
        <dbReference type="Rhea" id="RHEA:23541"/>
    </physiologicalReaction>
</comment>
<dbReference type="SUPFAM" id="SSF47616">
    <property type="entry name" value="GST C-terminal domain-like"/>
    <property type="match status" value="1"/>
</dbReference>
<evidence type="ECO:0000256" key="6">
    <source>
        <dbReference type="ARBA" id="ARBA00022723"/>
    </source>
</evidence>
<keyword evidence="4" id="KW-0597">Phosphoprotein</keyword>
<feature type="compositionally biased region" description="Polar residues" evidence="19">
    <location>
        <begin position="169"/>
        <end position="181"/>
    </location>
</feature>
<dbReference type="FunFam" id="3.40.50.800:FF:000005">
    <property type="entry name" value="bifunctional glutamate/proline--tRNA ligase"/>
    <property type="match status" value="1"/>
</dbReference>
<keyword evidence="8" id="KW-0862">Zinc</keyword>
<dbReference type="eggNOG" id="KOG4163">
    <property type="taxonomic scope" value="Eukaryota"/>
</dbReference>
<evidence type="ECO:0000259" key="22">
    <source>
        <dbReference type="PROSITE" id="PS51185"/>
    </source>
</evidence>
<evidence type="ECO:0000256" key="15">
    <source>
        <dbReference type="ARBA" id="ARBA00050792"/>
    </source>
</evidence>
<feature type="domain" description="WHEP-TRS" evidence="22">
    <location>
        <begin position="959"/>
        <end position="1015"/>
    </location>
</feature>
<dbReference type="HAMAP" id="MF_01571">
    <property type="entry name" value="Pro_tRNA_synth_type3"/>
    <property type="match status" value="1"/>
</dbReference>
<dbReference type="InterPro" id="IPR011035">
    <property type="entry name" value="Ribosomal_bL25/Gln-tRNA_synth"/>
</dbReference>
<dbReference type="InterPro" id="IPR049437">
    <property type="entry name" value="tRNA-synt_1c_C2"/>
</dbReference>
<dbReference type="InterPro" id="IPR004154">
    <property type="entry name" value="Anticodon-bd"/>
</dbReference>
<dbReference type="Pfam" id="PF00587">
    <property type="entry name" value="tRNA-synt_2b"/>
    <property type="match status" value="1"/>
</dbReference>
<dbReference type="FunFam" id="1.20.1050.130:FF:000007">
    <property type="entry name" value="Bifunctional glutamate/proline--tRNA ligase"/>
    <property type="match status" value="1"/>
</dbReference>